<evidence type="ECO:0000313" key="5">
    <source>
        <dbReference type="EMBL" id="TZE80956.1"/>
    </source>
</evidence>
<accession>A0A5D8QB03</accession>
<evidence type="ECO:0000313" key="6">
    <source>
        <dbReference type="Proteomes" id="UP000322976"/>
    </source>
</evidence>
<comment type="caution">
    <text evidence="5">The sequence shown here is derived from an EMBL/GenBank/DDBJ whole genome shotgun (WGS) entry which is preliminary data.</text>
</comment>
<keyword evidence="2 5" id="KW-0808">Transferase</keyword>
<dbReference type="EMBL" id="VTPS01000020">
    <property type="protein sequence ID" value="TZE80956.1"/>
    <property type="molecule type" value="Genomic_DNA"/>
</dbReference>
<protein>
    <submittedName>
        <fullName evidence="5">Methyltransferase domain-containing protein</fullName>
    </submittedName>
</protein>
<dbReference type="Proteomes" id="UP000322976">
    <property type="component" value="Unassembled WGS sequence"/>
</dbReference>
<dbReference type="CDD" id="cd02440">
    <property type="entry name" value="AdoMet_MTases"/>
    <property type="match status" value="1"/>
</dbReference>
<dbReference type="SUPFAM" id="SSF53335">
    <property type="entry name" value="S-adenosyl-L-methionine-dependent methyltransferases"/>
    <property type="match status" value="1"/>
</dbReference>
<dbReference type="Pfam" id="PF13847">
    <property type="entry name" value="Methyltransf_31"/>
    <property type="match status" value="1"/>
</dbReference>
<organism evidence="5 6">
    <name type="scientific">Calorimonas adulescens</name>
    <dbReference type="NCBI Taxonomy" id="2606906"/>
    <lineage>
        <taxon>Bacteria</taxon>
        <taxon>Bacillati</taxon>
        <taxon>Bacillota</taxon>
        <taxon>Clostridia</taxon>
        <taxon>Thermoanaerobacterales</taxon>
        <taxon>Thermoanaerobacteraceae</taxon>
        <taxon>Calorimonas</taxon>
    </lineage>
</organism>
<feature type="domain" description="Methyltransferase" evidence="4">
    <location>
        <begin position="76"/>
        <end position="200"/>
    </location>
</feature>
<proteinExistence type="predicted"/>
<dbReference type="PANTHER" id="PTHR43464:SF19">
    <property type="entry name" value="UBIQUINONE BIOSYNTHESIS O-METHYLTRANSFERASE, MITOCHONDRIAL"/>
    <property type="match status" value="1"/>
</dbReference>
<evidence type="ECO:0000259" key="4">
    <source>
        <dbReference type="Pfam" id="PF13847"/>
    </source>
</evidence>
<name>A0A5D8QB03_9THEO</name>
<gene>
    <name evidence="5" type="ORF">FWJ32_11205</name>
</gene>
<dbReference type="InterPro" id="IPR029063">
    <property type="entry name" value="SAM-dependent_MTases_sf"/>
</dbReference>
<dbReference type="InterPro" id="IPR025714">
    <property type="entry name" value="Methyltranfer_dom"/>
</dbReference>
<reference evidence="5 6" key="1">
    <citation type="submission" date="2019-08" db="EMBL/GenBank/DDBJ databases">
        <title>Calorimonas adulescens gen. nov., sp. nov., an anaerobic thermophilic bacterium from Sakhalin hot spring.</title>
        <authorList>
            <person name="Khomyakova M.A."/>
            <person name="Merkel A.Y."/>
            <person name="Novikov A."/>
            <person name="Bonch-Osmolovskaya E.A."/>
            <person name="Slobodkin A.I."/>
        </authorList>
    </citation>
    <scope>NUCLEOTIDE SEQUENCE [LARGE SCALE GENOMIC DNA]</scope>
    <source>
        <strain evidence="5 6">A05MB</strain>
    </source>
</reference>
<dbReference type="GO" id="GO:0032259">
    <property type="term" value="P:methylation"/>
    <property type="evidence" value="ECO:0007669"/>
    <property type="project" value="UniProtKB-KW"/>
</dbReference>
<sequence>MEKRFALIVSRNTAGAGKMDVLYYDDLWRPKKSGQNTSQQFWDSRADHFCTNAYCKSAAERVSKLIAMLTEKGMLTKNSSVLDIGCGPGTYAVEIAKRAKEVVGIDISPKMLEYAEKNRKNEKLENLKFMKLDWEQVLLEEWNWEMRFDLAFASMCPAINSKNALEKMIRTSRGYCFMSTFARREESIRDRLAEELIPNWDLKNQGNGVYCCFNILWLMGYYPEITYVDSCWENKFSFREAVEYYCNALPIPGGPSKAQREFIENYLKTLDEGGLITEKVKMKFAWIYWKV</sequence>
<evidence type="ECO:0000256" key="3">
    <source>
        <dbReference type="ARBA" id="ARBA00022691"/>
    </source>
</evidence>
<keyword evidence="6" id="KW-1185">Reference proteome</keyword>
<dbReference type="PANTHER" id="PTHR43464">
    <property type="entry name" value="METHYLTRANSFERASE"/>
    <property type="match status" value="1"/>
</dbReference>
<dbReference type="AlphaFoldDB" id="A0A5D8QB03"/>
<evidence type="ECO:0000256" key="2">
    <source>
        <dbReference type="ARBA" id="ARBA00022679"/>
    </source>
</evidence>
<keyword evidence="1 5" id="KW-0489">Methyltransferase</keyword>
<dbReference type="GO" id="GO:0008168">
    <property type="term" value="F:methyltransferase activity"/>
    <property type="evidence" value="ECO:0007669"/>
    <property type="project" value="UniProtKB-KW"/>
</dbReference>
<dbReference type="RefSeq" id="WP_149546045.1">
    <property type="nucleotide sequence ID" value="NZ_VTPS01000020.1"/>
</dbReference>
<keyword evidence="3" id="KW-0949">S-adenosyl-L-methionine</keyword>
<dbReference type="Gene3D" id="3.40.50.150">
    <property type="entry name" value="Vaccinia Virus protein VP39"/>
    <property type="match status" value="1"/>
</dbReference>
<evidence type="ECO:0000256" key="1">
    <source>
        <dbReference type="ARBA" id="ARBA00022603"/>
    </source>
</evidence>